<dbReference type="GO" id="GO:0005730">
    <property type="term" value="C:nucleolus"/>
    <property type="evidence" value="ECO:0007669"/>
    <property type="project" value="TreeGrafter"/>
</dbReference>
<evidence type="ECO:0000313" key="6">
    <source>
        <dbReference type="EMBL" id="ORX42101.1"/>
    </source>
</evidence>
<evidence type="ECO:0000256" key="1">
    <source>
        <dbReference type="ARBA" id="ARBA00004123"/>
    </source>
</evidence>
<dbReference type="InterPro" id="IPR012677">
    <property type="entry name" value="Nucleotide-bd_a/b_plait_sf"/>
</dbReference>
<dbReference type="OrthoDB" id="18087at2759"/>
<sequence length="147" mass="17771">MNKQLKKNTRKQVNQKKLKARTKVIVRRLPPNLPEEVFYDSINEWLENITWKSYYPGKLSKSKAKENVFSRAYLNFKNIETLIEFFKEYDGHMFIDSKGNEYQALVEFSLYQMIPKKRKNVDLKQNTIEKGNFFILYFIFINKLWIV</sequence>
<evidence type="ECO:0000256" key="2">
    <source>
        <dbReference type="ARBA" id="ARBA00005991"/>
    </source>
</evidence>
<comment type="caution">
    <text evidence="6">The sequence shown here is derived from an EMBL/GenBank/DDBJ whole genome shotgun (WGS) entry which is preliminary data.</text>
</comment>
<dbReference type="Proteomes" id="UP000193719">
    <property type="component" value="Unassembled WGS sequence"/>
</dbReference>
<evidence type="ECO:0000313" key="7">
    <source>
        <dbReference type="Proteomes" id="UP000193719"/>
    </source>
</evidence>
<dbReference type="STRING" id="1754191.A0A1Y1UVM6"/>
<dbReference type="InterPro" id="IPR035979">
    <property type="entry name" value="RBD_domain_sf"/>
</dbReference>
<name>A0A1Y1UVM6_9FUNG</name>
<dbReference type="GO" id="GO:0000184">
    <property type="term" value="P:nuclear-transcribed mRNA catabolic process, nonsense-mediated decay"/>
    <property type="evidence" value="ECO:0007669"/>
    <property type="project" value="UniProtKB-KW"/>
</dbReference>
<dbReference type="PANTHER" id="PTHR13112">
    <property type="entry name" value="UPF3 REGULATOR OF NONSENSE TRANSCRIPTS-LIKE PROTEIN"/>
    <property type="match status" value="1"/>
</dbReference>
<organism evidence="6 7">
    <name type="scientific">Piromyces finnis</name>
    <dbReference type="NCBI Taxonomy" id="1754191"/>
    <lineage>
        <taxon>Eukaryota</taxon>
        <taxon>Fungi</taxon>
        <taxon>Fungi incertae sedis</taxon>
        <taxon>Chytridiomycota</taxon>
        <taxon>Chytridiomycota incertae sedis</taxon>
        <taxon>Neocallimastigomycetes</taxon>
        <taxon>Neocallimastigales</taxon>
        <taxon>Neocallimastigaceae</taxon>
        <taxon>Piromyces</taxon>
    </lineage>
</organism>
<proteinExistence type="inferred from homology"/>
<comment type="subcellular location">
    <subcellularLocation>
        <location evidence="1">Nucleus</location>
    </subcellularLocation>
</comment>
<dbReference type="SUPFAM" id="SSF54928">
    <property type="entry name" value="RNA-binding domain, RBD"/>
    <property type="match status" value="1"/>
</dbReference>
<comment type="similarity">
    <text evidence="2">Belongs to the RENT3 family.</text>
</comment>
<dbReference type="EMBL" id="MCFH01000071">
    <property type="protein sequence ID" value="ORX42101.1"/>
    <property type="molecule type" value="Genomic_DNA"/>
</dbReference>
<dbReference type="GO" id="GO:0003729">
    <property type="term" value="F:mRNA binding"/>
    <property type="evidence" value="ECO:0007669"/>
    <property type="project" value="TreeGrafter"/>
</dbReference>
<feature type="domain" description="UPF3" evidence="5">
    <location>
        <begin position="20"/>
        <end position="138"/>
    </location>
</feature>
<dbReference type="GO" id="GO:0005737">
    <property type="term" value="C:cytoplasm"/>
    <property type="evidence" value="ECO:0007669"/>
    <property type="project" value="TreeGrafter"/>
</dbReference>
<evidence type="ECO:0000256" key="3">
    <source>
        <dbReference type="ARBA" id="ARBA00023161"/>
    </source>
</evidence>
<dbReference type="AlphaFoldDB" id="A0A1Y1UVM6"/>
<accession>A0A1Y1UVM6</accession>
<gene>
    <name evidence="6" type="ORF">BCR36DRAFT_167291</name>
</gene>
<dbReference type="PANTHER" id="PTHR13112:SF0">
    <property type="entry name" value="FI21285P1"/>
    <property type="match status" value="1"/>
</dbReference>
<protein>
    <submittedName>
        <fullName evidence="6">RNA-binding domain-containing protein</fullName>
    </submittedName>
</protein>
<reference evidence="6 7" key="1">
    <citation type="submission" date="2016-08" db="EMBL/GenBank/DDBJ databases">
        <title>Genomes of anaerobic fungi encode conserved fungal cellulosomes for biomass hydrolysis.</title>
        <authorList>
            <consortium name="DOE Joint Genome Institute"/>
            <person name="Haitjema C.H."/>
            <person name="Gilmore S.P."/>
            <person name="Henske J.K."/>
            <person name="Solomon K.V."/>
            <person name="De Groot R."/>
            <person name="Kuo A."/>
            <person name="Mondo S.J."/>
            <person name="Salamov A.A."/>
            <person name="Labutti K."/>
            <person name="Zhao Z."/>
            <person name="Chiniquy J."/>
            <person name="Barry K."/>
            <person name="Brewer H.M."/>
            <person name="Purvine S.O."/>
            <person name="Wright A.T."/>
            <person name="Boxma B."/>
            <person name="Van Alen T."/>
            <person name="Hackstein J.H."/>
            <person name="Baker S.E."/>
            <person name="Grigoriev I.V."/>
            <person name="O'Malley M.A."/>
        </authorList>
    </citation>
    <scope>NUCLEOTIDE SEQUENCE [LARGE SCALE GENOMIC DNA]</scope>
    <source>
        <strain evidence="7">finn</strain>
    </source>
</reference>
<keyword evidence="4" id="KW-0539">Nucleus</keyword>
<dbReference type="InterPro" id="IPR039722">
    <property type="entry name" value="Upf3"/>
</dbReference>
<dbReference type="Gene3D" id="3.30.70.330">
    <property type="match status" value="1"/>
</dbReference>
<keyword evidence="3" id="KW-0866">Nonsense-mediated mRNA decay</keyword>
<dbReference type="Pfam" id="PF03467">
    <property type="entry name" value="Smg4_UPF3"/>
    <property type="match status" value="1"/>
</dbReference>
<evidence type="ECO:0000259" key="5">
    <source>
        <dbReference type="Pfam" id="PF03467"/>
    </source>
</evidence>
<keyword evidence="7" id="KW-1185">Reference proteome</keyword>
<dbReference type="CDD" id="cd12455">
    <property type="entry name" value="RRM_like_Smg4_UPF3"/>
    <property type="match status" value="1"/>
</dbReference>
<dbReference type="InterPro" id="IPR005120">
    <property type="entry name" value="UPF3_dom"/>
</dbReference>
<evidence type="ECO:0000256" key="4">
    <source>
        <dbReference type="ARBA" id="ARBA00023242"/>
    </source>
</evidence>
<reference evidence="6 7" key="2">
    <citation type="submission" date="2016-08" db="EMBL/GenBank/DDBJ databases">
        <title>Pervasive Adenine N6-methylation of Active Genes in Fungi.</title>
        <authorList>
            <consortium name="DOE Joint Genome Institute"/>
            <person name="Mondo S.J."/>
            <person name="Dannebaum R.O."/>
            <person name="Kuo R.C."/>
            <person name="Labutti K."/>
            <person name="Haridas S."/>
            <person name="Kuo A."/>
            <person name="Salamov A."/>
            <person name="Ahrendt S.R."/>
            <person name="Lipzen A."/>
            <person name="Sullivan W."/>
            <person name="Andreopoulos W.B."/>
            <person name="Clum A."/>
            <person name="Lindquist E."/>
            <person name="Daum C."/>
            <person name="Ramamoorthy G.K."/>
            <person name="Gryganskyi A."/>
            <person name="Culley D."/>
            <person name="Magnuson J.K."/>
            <person name="James T.Y."/>
            <person name="O'Malley M.A."/>
            <person name="Stajich J.E."/>
            <person name="Spatafora J.W."/>
            <person name="Visel A."/>
            <person name="Grigoriev I.V."/>
        </authorList>
    </citation>
    <scope>NUCLEOTIDE SEQUENCE [LARGE SCALE GENOMIC DNA]</scope>
    <source>
        <strain evidence="7">finn</strain>
    </source>
</reference>
<dbReference type="GO" id="GO:0045727">
    <property type="term" value="P:positive regulation of translation"/>
    <property type="evidence" value="ECO:0007669"/>
    <property type="project" value="TreeGrafter"/>
</dbReference>